<proteinExistence type="inferred from homology"/>
<keyword evidence="7" id="KW-1185">Reference proteome</keyword>
<dbReference type="PANTHER" id="PTHR11877">
    <property type="entry name" value="HYDROXYMETHYLGLUTARYL-COA SYNTHASE"/>
    <property type="match status" value="1"/>
</dbReference>
<dbReference type="InterPro" id="IPR053446">
    <property type="entry name" value="DPA-CoA_Synthase"/>
</dbReference>
<feature type="region of interest" description="Disordered" evidence="3">
    <location>
        <begin position="1"/>
        <end position="39"/>
    </location>
</feature>
<accession>A0ABP9GUF4</accession>
<dbReference type="SUPFAM" id="SSF53901">
    <property type="entry name" value="Thiolase-like"/>
    <property type="match status" value="1"/>
</dbReference>
<dbReference type="Gene3D" id="3.40.47.10">
    <property type="match status" value="2"/>
</dbReference>
<dbReference type="PANTHER" id="PTHR11877:SF46">
    <property type="entry name" value="TYPE III POLYKETIDE SYNTHASE A"/>
    <property type="match status" value="1"/>
</dbReference>
<feature type="domain" description="Chalcone/stilbene synthase C-terminal" evidence="4">
    <location>
        <begin position="273"/>
        <end position="386"/>
    </location>
</feature>
<reference evidence="7" key="1">
    <citation type="journal article" date="2019" name="Int. J. Syst. Evol. Microbiol.">
        <title>The Global Catalogue of Microorganisms (GCM) 10K type strain sequencing project: providing services to taxonomists for standard genome sequencing and annotation.</title>
        <authorList>
            <consortium name="The Broad Institute Genomics Platform"/>
            <consortium name="The Broad Institute Genome Sequencing Center for Infectious Disease"/>
            <person name="Wu L."/>
            <person name="Ma J."/>
        </authorList>
    </citation>
    <scope>NUCLEOTIDE SEQUENCE [LARGE SCALE GENOMIC DNA]</scope>
    <source>
        <strain evidence="7">JCM 17986</strain>
    </source>
</reference>
<feature type="domain" description="FAE" evidence="5">
    <location>
        <begin position="105"/>
        <end position="219"/>
    </location>
</feature>
<protein>
    <submittedName>
        <fullName evidence="6">3-oxoacyl-[acyl-carrier-protein] synthase III C-terminal domain-containing protein</fullName>
    </submittedName>
</protein>
<dbReference type="InterPro" id="IPR013601">
    <property type="entry name" value="FAE1_typ3_polyketide_synth"/>
</dbReference>
<dbReference type="EMBL" id="BAABHS010000004">
    <property type="protein sequence ID" value="GAA4953811.1"/>
    <property type="molecule type" value="Genomic_DNA"/>
</dbReference>
<dbReference type="PIRSF" id="PIRSF000451">
    <property type="entry name" value="PKS_III"/>
    <property type="match status" value="1"/>
</dbReference>
<name>A0ABP9GUF4_9ACTN</name>
<evidence type="ECO:0000256" key="3">
    <source>
        <dbReference type="SAM" id="MobiDB-lite"/>
    </source>
</evidence>
<comment type="similarity">
    <text evidence="1">Belongs to the thiolase-like superfamily. Chalcone/stilbene synthases family.</text>
</comment>
<dbReference type="InterPro" id="IPR011141">
    <property type="entry name" value="Polyketide_synthase_type-III"/>
</dbReference>
<evidence type="ECO:0000313" key="7">
    <source>
        <dbReference type="Proteomes" id="UP001500466"/>
    </source>
</evidence>
<dbReference type="InterPro" id="IPR016039">
    <property type="entry name" value="Thiolase-like"/>
</dbReference>
<evidence type="ECO:0000313" key="6">
    <source>
        <dbReference type="EMBL" id="GAA4953811.1"/>
    </source>
</evidence>
<dbReference type="CDD" id="cd00831">
    <property type="entry name" value="CHS_like"/>
    <property type="match status" value="1"/>
</dbReference>
<dbReference type="Pfam" id="PF08392">
    <property type="entry name" value="FAE1_CUT1_RppA"/>
    <property type="match status" value="1"/>
</dbReference>
<gene>
    <name evidence="6" type="ORF">GCM10023205_14130</name>
</gene>
<dbReference type="InterPro" id="IPR012328">
    <property type="entry name" value="Chalcone/stilbene_synt_C"/>
</dbReference>
<keyword evidence="2" id="KW-0808">Transferase</keyword>
<sequence>MTTPVSRHSVDPVESVFVPGARKATEGRTGSGKSATTRAPVRISGVGTAVPADSYTQRELVDVFGVTDERAVGFFLNGGIERRHLTLPEGRVDKETRHLDPASRAILAALDRAGLAPRDLGYLALVTSTGFMTPGLSARLMAHLDMDPAAGRMDVVGMGCNAGLNALGPVASWAAGHPGRPAAVVCVESFSGAFVHDGSLAAAVVNSLFGDGAAALVVRGEEDGAKGGAGSSTGSSAGSSAGPELLDFASVLVADAIGAMRVEFDRNQGKRRFVLERDVPGVVRAYAAPLIDRLLAGAGLTRVDIAHWCVHSGGKKVVAAVRDSLGLESAALRHTTSVLRDFGNVSSGSFLFSYERLLDEKIAEPGEYGVFMTMGPGSTIEAALFRF</sequence>
<comment type="caution">
    <text evidence="6">The sequence shown here is derived from an EMBL/GenBank/DDBJ whole genome shotgun (WGS) entry which is preliminary data.</text>
</comment>
<evidence type="ECO:0000256" key="2">
    <source>
        <dbReference type="ARBA" id="ARBA00022679"/>
    </source>
</evidence>
<organism evidence="6 7">
    <name type="scientific">Yinghuangia aomiensis</name>
    <dbReference type="NCBI Taxonomy" id="676205"/>
    <lineage>
        <taxon>Bacteria</taxon>
        <taxon>Bacillati</taxon>
        <taxon>Actinomycetota</taxon>
        <taxon>Actinomycetes</taxon>
        <taxon>Kitasatosporales</taxon>
        <taxon>Streptomycetaceae</taxon>
        <taxon>Yinghuangia</taxon>
    </lineage>
</organism>
<evidence type="ECO:0000259" key="5">
    <source>
        <dbReference type="Pfam" id="PF08392"/>
    </source>
</evidence>
<dbReference type="Pfam" id="PF02797">
    <property type="entry name" value="Chal_sti_synt_C"/>
    <property type="match status" value="1"/>
</dbReference>
<dbReference type="Proteomes" id="UP001500466">
    <property type="component" value="Unassembled WGS sequence"/>
</dbReference>
<dbReference type="NCBIfam" id="NF042429">
    <property type="entry name" value="DHPHCoAsyn_DpgA"/>
    <property type="match status" value="1"/>
</dbReference>
<evidence type="ECO:0000259" key="4">
    <source>
        <dbReference type="Pfam" id="PF02797"/>
    </source>
</evidence>
<evidence type="ECO:0000256" key="1">
    <source>
        <dbReference type="ARBA" id="ARBA00005531"/>
    </source>
</evidence>